<dbReference type="SMART" id="SM00642">
    <property type="entry name" value="Aamy"/>
    <property type="match status" value="1"/>
</dbReference>
<dbReference type="PANTHER" id="PTHR10357:SF210">
    <property type="entry name" value="MALTODEXTRIN GLUCOSIDASE"/>
    <property type="match status" value="1"/>
</dbReference>
<reference evidence="5 6" key="1">
    <citation type="submission" date="2020-08" db="EMBL/GenBank/DDBJ databases">
        <title>Genomic Encyclopedia of Type Strains, Phase IV (KMG-IV): sequencing the most valuable type-strain genomes for metagenomic binning, comparative biology and taxonomic classification.</title>
        <authorList>
            <person name="Goeker M."/>
        </authorList>
    </citation>
    <scope>NUCLEOTIDE SEQUENCE [LARGE SCALE GENOMIC DNA]</scope>
    <source>
        <strain evidence="5 6">DSM 103725</strain>
    </source>
</reference>
<dbReference type="InterPro" id="IPR032091">
    <property type="entry name" value="Malt_amylase-like_C"/>
</dbReference>
<dbReference type="SUPFAM" id="SSF51011">
    <property type="entry name" value="Glycosyl hydrolase domain"/>
    <property type="match status" value="1"/>
</dbReference>
<dbReference type="Gene3D" id="2.60.40.10">
    <property type="entry name" value="Immunoglobulins"/>
    <property type="match status" value="2"/>
</dbReference>
<dbReference type="Proteomes" id="UP000541810">
    <property type="component" value="Unassembled WGS sequence"/>
</dbReference>
<feature type="chain" id="PRO_5030702722" evidence="3">
    <location>
        <begin position="25"/>
        <end position="830"/>
    </location>
</feature>
<dbReference type="SUPFAM" id="SSF81296">
    <property type="entry name" value="E set domains"/>
    <property type="match status" value="2"/>
</dbReference>
<dbReference type="Pfam" id="PF16657">
    <property type="entry name" value="Malt_amylase_C"/>
    <property type="match status" value="1"/>
</dbReference>
<evidence type="ECO:0000256" key="2">
    <source>
        <dbReference type="ARBA" id="ARBA00023295"/>
    </source>
</evidence>
<dbReference type="Pfam" id="PF00128">
    <property type="entry name" value="Alpha-amylase"/>
    <property type="match status" value="2"/>
</dbReference>
<sequence length="830" mass="94281">MNPRPLLHRLLLSACLLFAFSAVAVEHTFELDPTGWHEVPQSVAVAGTFNGWSMTTHPMERNGDGLYTATVDLDPGIYLYKFVVNGSNWINDKVHSDPELEEPDGHGGMNSAVLIGEDARKLPAPEPNHIRVEALSHNPDDFTHLSVVNENLVLFGLTTQADDVEEVLVYFWQGTEVTYPLQHEKTELGRDFWVGLVPVSRHKNQHINYHFLISDGDAEAVLAPDMDSEEASYFTVSLTPTFTTPDWAKHATWYQIFPERFRNGDPSNDPGEAEFETLLPWTSDWWKVRTDVGEVRGDDNFYTGHGNVWRRRYGGDIQGVREALPYLRKLGVNAIYFNPIFEADSMHKYDTADFRHVDDNLGVKAKKRFDQVAGETDDPATWGWSESDKVFLDFLQEAKAMGFKVVIDGVFNHVGTSHPFFQDVLKNGKESRYVHWFEITDWDNDQFRNAWNPHGIGYVAWDGPNGALPVFKNDHETGLGDGPRQHIFAITERWLDPNGDGDPSDGVDGWRLDVPGDIAHPFWIEWRELVKGINPDAYITGEIWPWAHPWLKGDQFDAVMNYQFAMPAVDFFVDKQLTPSEFAQRLNRVAYSYPMQVSLAQMNLFDSHDTDRLASMFVNPGRSYDGQNRLQDTGPNYDPRQPNKVEKQRMKLAMVCQFTFVGAPMIYYGTEAGMWSPDDPSNRQPMTWPDLEPYDNPQVTFDQGMFDDVRHLMAMRHTYEALRLGAFHPVYTDDARGVLAYERVLGDERIYVVLNNSDRSRKVSLPLAEGQYVDVLTPGNTEIVEPERPEDRLTLAIKEGAEVLVAGEDQALTLSLGKYRAAVLVPVTKP</sequence>
<evidence type="ECO:0000256" key="3">
    <source>
        <dbReference type="SAM" id="SignalP"/>
    </source>
</evidence>
<dbReference type="InterPro" id="IPR014756">
    <property type="entry name" value="Ig_E-set"/>
</dbReference>
<dbReference type="InterPro" id="IPR045857">
    <property type="entry name" value="O16G_dom_2"/>
</dbReference>
<keyword evidence="3" id="KW-0732">Signal</keyword>
<dbReference type="GO" id="GO:0005975">
    <property type="term" value="P:carbohydrate metabolic process"/>
    <property type="evidence" value="ECO:0007669"/>
    <property type="project" value="InterPro"/>
</dbReference>
<dbReference type="InterPro" id="IPR006047">
    <property type="entry name" value="GH13_cat_dom"/>
</dbReference>
<dbReference type="CDD" id="cd02857">
    <property type="entry name" value="E_set_CDase_PDE_N"/>
    <property type="match status" value="1"/>
</dbReference>
<evidence type="ECO:0000313" key="6">
    <source>
        <dbReference type="Proteomes" id="UP000541810"/>
    </source>
</evidence>
<gene>
    <name evidence="5" type="ORF">HNQ40_000987</name>
</gene>
<dbReference type="GO" id="GO:0004553">
    <property type="term" value="F:hydrolase activity, hydrolyzing O-glycosyl compounds"/>
    <property type="evidence" value="ECO:0007669"/>
    <property type="project" value="InterPro"/>
</dbReference>
<keyword evidence="6" id="KW-1185">Reference proteome</keyword>
<dbReference type="InterPro" id="IPR013780">
    <property type="entry name" value="Glyco_hydro_b"/>
</dbReference>
<evidence type="ECO:0000313" key="5">
    <source>
        <dbReference type="EMBL" id="MBB6429181.1"/>
    </source>
</evidence>
<keyword evidence="2 5" id="KW-0326">Glycosidase</keyword>
<keyword evidence="1" id="KW-0378">Hydrolase</keyword>
<feature type="signal peptide" evidence="3">
    <location>
        <begin position="1"/>
        <end position="24"/>
    </location>
</feature>
<dbReference type="EMBL" id="JACHGY010000001">
    <property type="protein sequence ID" value="MBB6429181.1"/>
    <property type="molecule type" value="Genomic_DNA"/>
</dbReference>
<dbReference type="CDD" id="cd11338">
    <property type="entry name" value="AmyAc_CMD"/>
    <property type="match status" value="1"/>
</dbReference>
<dbReference type="InterPro" id="IPR004185">
    <property type="entry name" value="Glyco_hydro_13_lg-like_dom"/>
</dbReference>
<comment type="caution">
    <text evidence="5">The sequence shown here is derived from an EMBL/GenBank/DDBJ whole genome shotgun (WGS) entry which is preliminary data.</text>
</comment>
<dbReference type="Gene3D" id="3.90.400.10">
    <property type="entry name" value="Oligo-1,6-glucosidase, Domain 2"/>
    <property type="match status" value="1"/>
</dbReference>
<name>A0A7X0LK20_9BACT</name>
<dbReference type="SUPFAM" id="SSF51445">
    <property type="entry name" value="(Trans)glycosidases"/>
    <property type="match status" value="1"/>
</dbReference>
<protein>
    <submittedName>
        <fullName evidence="5">Glycosidase</fullName>
    </submittedName>
</protein>
<dbReference type="Pfam" id="PF16561">
    <property type="entry name" value="AMPK1_CBM"/>
    <property type="match status" value="1"/>
</dbReference>
<feature type="domain" description="Glycosyl hydrolase family 13 catalytic" evidence="4">
    <location>
        <begin position="255"/>
        <end position="716"/>
    </location>
</feature>
<organism evidence="5 6">
    <name type="scientific">Algisphaera agarilytica</name>
    <dbReference type="NCBI Taxonomy" id="1385975"/>
    <lineage>
        <taxon>Bacteria</taxon>
        <taxon>Pseudomonadati</taxon>
        <taxon>Planctomycetota</taxon>
        <taxon>Phycisphaerae</taxon>
        <taxon>Phycisphaerales</taxon>
        <taxon>Phycisphaeraceae</taxon>
        <taxon>Algisphaera</taxon>
    </lineage>
</organism>
<dbReference type="InterPro" id="IPR017853">
    <property type="entry name" value="GH"/>
</dbReference>
<dbReference type="PANTHER" id="PTHR10357">
    <property type="entry name" value="ALPHA-AMYLASE FAMILY MEMBER"/>
    <property type="match status" value="1"/>
</dbReference>
<evidence type="ECO:0000256" key="1">
    <source>
        <dbReference type="ARBA" id="ARBA00022801"/>
    </source>
</evidence>
<evidence type="ECO:0000259" key="4">
    <source>
        <dbReference type="SMART" id="SM00642"/>
    </source>
</evidence>
<accession>A0A7X0LK20</accession>
<dbReference type="CDD" id="cd02859">
    <property type="entry name" value="E_set_AMPKbeta_like_N"/>
    <property type="match status" value="1"/>
</dbReference>
<proteinExistence type="predicted"/>
<dbReference type="Gene3D" id="2.60.40.1180">
    <property type="entry name" value="Golgi alpha-mannosidase II"/>
    <property type="match status" value="1"/>
</dbReference>
<dbReference type="InterPro" id="IPR013783">
    <property type="entry name" value="Ig-like_fold"/>
</dbReference>
<dbReference type="Gene3D" id="3.20.20.80">
    <property type="entry name" value="Glycosidases"/>
    <property type="match status" value="1"/>
</dbReference>
<dbReference type="RefSeq" id="WP_184676768.1">
    <property type="nucleotide sequence ID" value="NZ_JACHGY010000001.1"/>
</dbReference>
<dbReference type="AlphaFoldDB" id="A0A7X0LK20"/>
<dbReference type="InterPro" id="IPR032640">
    <property type="entry name" value="AMPK1_CBM"/>
</dbReference>